<sequence>MVNIDFSQNYLADFIPSEIRMLKELFGLNLSHNNLTGTIPAEMGEVESLESLDLSFNQLSGPIPRSISRLNSLGVLKLSRNNLSEEIPREGHLSTFNEASSFDNVNPFHNLTFLKFLDLSENEFTSIDGGVSSFIFGNNCILKALDLSYNPDFGGDVFRSDKNESMSCDHYDMQVLNLHDTSMKIKIPDWLGKLKNLQSLSLSTSLIYGSISTSLGNLSNLEDLDLSNNALIGAIPTSFGRLLNLRTLYLGRNRLEEFGEECFIQLENLEVLDISNNFHKGVLEEPHFANLSRFNVLLIADNEHLSLDMTSNWVPAFQLNHFDASSCIGCFGSEFLNGFEHKRY</sequence>
<keyword evidence="9" id="KW-0472">Membrane</keyword>
<evidence type="ECO:0000256" key="8">
    <source>
        <dbReference type="ARBA" id="ARBA00022989"/>
    </source>
</evidence>
<proteinExistence type="inferred from homology"/>
<evidence type="ECO:0000256" key="3">
    <source>
        <dbReference type="ARBA" id="ARBA00022475"/>
    </source>
</evidence>
<dbReference type="GO" id="GO:0005886">
    <property type="term" value="C:plasma membrane"/>
    <property type="evidence" value="ECO:0007669"/>
    <property type="project" value="UniProtKB-SubCell"/>
</dbReference>
<organism evidence="12 13">
    <name type="scientific">Cucurbita moschata</name>
    <name type="common">Winter crookneck squash</name>
    <name type="synonym">Cucurbita pepo var. moschata</name>
    <dbReference type="NCBI Taxonomy" id="3662"/>
    <lineage>
        <taxon>Eukaryota</taxon>
        <taxon>Viridiplantae</taxon>
        <taxon>Streptophyta</taxon>
        <taxon>Embryophyta</taxon>
        <taxon>Tracheophyta</taxon>
        <taxon>Spermatophyta</taxon>
        <taxon>Magnoliopsida</taxon>
        <taxon>eudicotyledons</taxon>
        <taxon>Gunneridae</taxon>
        <taxon>Pentapetalae</taxon>
        <taxon>rosids</taxon>
        <taxon>fabids</taxon>
        <taxon>Cucurbitales</taxon>
        <taxon>Cucurbitaceae</taxon>
        <taxon>Cucurbiteae</taxon>
        <taxon>Cucurbita</taxon>
    </lineage>
</organism>
<evidence type="ECO:0000256" key="11">
    <source>
        <dbReference type="ARBA" id="ARBA00023180"/>
    </source>
</evidence>
<keyword evidence="4" id="KW-0433">Leucine-rich repeat</keyword>
<evidence type="ECO:0000256" key="6">
    <source>
        <dbReference type="ARBA" id="ARBA00022729"/>
    </source>
</evidence>
<protein>
    <submittedName>
        <fullName evidence="13">Receptor like protein 30-like</fullName>
    </submittedName>
</protein>
<keyword evidence="8" id="KW-1133">Transmembrane helix</keyword>
<dbReference type="Pfam" id="PF13855">
    <property type="entry name" value="LRR_8"/>
    <property type="match status" value="1"/>
</dbReference>
<dbReference type="PANTHER" id="PTHR48063">
    <property type="entry name" value="LRR RECEPTOR-LIKE KINASE"/>
    <property type="match status" value="1"/>
</dbReference>
<evidence type="ECO:0000256" key="2">
    <source>
        <dbReference type="ARBA" id="ARBA00009592"/>
    </source>
</evidence>
<dbReference type="Proteomes" id="UP000504609">
    <property type="component" value="Unplaced"/>
</dbReference>
<keyword evidence="7" id="KW-0677">Repeat</keyword>
<evidence type="ECO:0000313" key="12">
    <source>
        <dbReference type="Proteomes" id="UP000504609"/>
    </source>
</evidence>
<dbReference type="SUPFAM" id="SSF52058">
    <property type="entry name" value="L domain-like"/>
    <property type="match status" value="1"/>
</dbReference>
<evidence type="ECO:0000256" key="10">
    <source>
        <dbReference type="ARBA" id="ARBA00023170"/>
    </source>
</evidence>
<dbReference type="InterPro" id="IPR032675">
    <property type="entry name" value="LRR_dom_sf"/>
</dbReference>
<dbReference type="GeneID" id="111435628"/>
<keyword evidence="12" id="KW-1185">Reference proteome</keyword>
<dbReference type="Gene3D" id="3.80.10.10">
    <property type="entry name" value="Ribonuclease Inhibitor"/>
    <property type="match status" value="2"/>
</dbReference>
<evidence type="ECO:0000256" key="4">
    <source>
        <dbReference type="ARBA" id="ARBA00022614"/>
    </source>
</evidence>
<dbReference type="SMART" id="SM00369">
    <property type="entry name" value="LRR_TYP"/>
    <property type="match status" value="4"/>
</dbReference>
<dbReference type="AlphaFoldDB" id="A0A6J1EL16"/>
<keyword evidence="6" id="KW-0732">Signal</keyword>
<accession>A0A6J1EL16</accession>
<evidence type="ECO:0000313" key="13">
    <source>
        <dbReference type="RefSeq" id="XP_022928832.1"/>
    </source>
</evidence>
<evidence type="ECO:0000256" key="7">
    <source>
        <dbReference type="ARBA" id="ARBA00022737"/>
    </source>
</evidence>
<dbReference type="PANTHER" id="PTHR48063:SF98">
    <property type="entry name" value="LRR RECEPTOR-LIKE SERINE_THREONINE-PROTEIN KINASE FLS2"/>
    <property type="match status" value="1"/>
</dbReference>
<dbReference type="FunFam" id="3.80.10.10:FF:000383">
    <property type="entry name" value="Leucine-rich repeat receptor protein kinase EMS1"/>
    <property type="match status" value="2"/>
</dbReference>
<evidence type="ECO:0000256" key="1">
    <source>
        <dbReference type="ARBA" id="ARBA00004251"/>
    </source>
</evidence>
<dbReference type="RefSeq" id="XP_022928832.1">
    <property type="nucleotide sequence ID" value="XM_023073064.1"/>
</dbReference>
<keyword evidence="5" id="KW-0812">Transmembrane</keyword>
<reference evidence="13" key="1">
    <citation type="submission" date="2025-08" db="UniProtKB">
        <authorList>
            <consortium name="RefSeq"/>
        </authorList>
    </citation>
    <scope>IDENTIFICATION</scope>
    <source>
        <tissue evidence="13">Young leaves</tissue>
    </source>
</reference>
<keyword evidence="11" id="KW-0325">Glycoprotein</keyword>
<dbReference type="InterPro" id="IPR001611">
    <property type="entry name" value="Leu-rich_rpt"/>
</dbReference>
<evidence type="ECO:0000256" key="5">
    <source>
        <dbReference type="ARBA" id="ARBA00022692"/>
    </source>
</evidence>
<evidence type="ECO:0000256" key="9">
    <source>
        <dbReference type="ARBA" id="ARBA00023136"/>
    </source>
</evidence>
<comment type="similarity">
    <text evidence="2">Belongs to the RLP family.</text>
</comment>
<dbReference type="KEGG" id="cmos:111435628"/>
<dbReference type="InterPro" id="IPR003591">
    <property type="entry name" value="Leu-rich_rpt_typical-subtyp"/>
</dbReference>
<dbReference type="PRINTS" id="PR00019">
    <property type="entry name" value="LEURICHRPT"/>
</dbReference>
<keyword evidence="10" id="KW-0675">Receptor</keyword>
<keyword evidence="3" id="KW-1003">Cell membrane</keyword>
<gene>
    <name evidence="13" type="primary">LOC111435628</name>
</gene>
<dbReference type="Pfam" id="PF00560">
    <property type="entry name" value="LRR_1"/>
    <property type="match status" value="3"/>
</dbReference>
<comment type="subcellular location">
    <subcellularLocation>
        <location evidence="1">Cell membrane</location>
        <topology evidence="1">Single-pass type I membrane protein</topology>
    </subcellularLocation>
</comment>
<name>A0A6J1EL16_CUCMO</name>
<dbReference type="InterPro" id="IPR046956">
    <property type="entry name" value="RLP23-like"/>
</dbReference>